<gene>
    <name evidence="1" type="ORF">NDU88_002741</name>
</gene>
<dbReference type="AlphaFoldDB" id="A0AAV7LGJ0"/>
<dbReference type="EMBL" id="JANPWB010000015">
    <property type="protein sequence ID" value="KAJ1089590.1"/>
    <property type="molecule type" value="Genomic_DNA"/>
</dbReference>
<evidence type="ECO:0000313" key="1">
    <source>
        <dbReference type="EMBL" id="KAJ1089590.1"/>
    </source>
</evidence>
<comment type="caution">
    <text evidence="1">The sequence shown here is derived from an EMBL/GenBank/DDBJ whole genome shotgun (WGS) entry which is preliminary data.</text>
</comment>
<evidence type="ECO:0000313" key="2">
    <source>
        <dbReference type="Proteomes" id="UP001066276"/>
    </source>
</evidence>
<name>A0AAV7LGJ0_PLEWA</name>
<accession>A0AAV7LGJ0</accession>
<organism evidence="1 2">
    <name type="scientific">Pleurodeles waltl</name>
    <name type="common">Iberian ribbed newt</name>
    <dbReference type="NCBI Taxonomy" id="8319"/>
    <lineage>
        <taxon>Eukaryota</taxon>
        <taxon>Metazoa</taxon>
        <taxon>Chordata</taxon>
        <taxon>Craniata</taxon>
        <taxon>Vertebrata</taxon>
        <taxon>Euteleostomi</taxon>
        <taxon>Amphibia</taxon>
        <taxon>Batrachia</taxon>
        <taxon>Caudata</taxon>
        <taxon>Salamandroidea</taxon>
        <taxon>Salamandridae</taxon>
        <taxon>Pleurodelinae</taxon>
        <taxon>Pleurodeles</taxon>
    </lineage>
</organism>
<proteinExistence type="predicted"/>
<reference evidence="1" key="1">
    <citation type="journal article" date="2022" name="bioRxiv">
        <title>Sequencing and chromosome-scale assembly of the giantPleurodeles waltlgenome.</title>
        <authorList>
            <person name="Brown T."/>
            <person name="Elewa A."/>
            <person name="Iarovenko S."/>
            <person name="Subramanian E."/>
            <person name="Araus A.J."/>
            <person name="Petzold A."/>
            <person name="Susuki M."/>
            <person name="Suzuki K.-i.T."/>
            <person name="Hayashi T."/>
            <person name="Toyoda A."/>
            <person name="Oliveira C."/>
            <person name="Osipova E."/>
            <person name="Leigh N.D."/>
            <person name="Simon A."/>
            <person name="Yun M.H."/>
        </authorList>
    </citation>
    <scope>NUCLEOTIDE SEQUENCE</scope>
    <source>
        <strain evidence="1">20211129_DDA</strain>
        <tissue evidence="1">Liver</tissue>
    </source>
</reference>
<dbReference type="Proteomes" id="UP001066276">
    <property type="component" value="Chromosome 11"/>
</dbReference>
<sequence>MACASTFRSSKMFRQMSTMGWKYAESVNDSTLSERFVGSDSPRHVGGAKRGSTRFARRADASIWQRVASRGRGAAELSAVAAFGRMGAEARAHAPVSVCREGKKKKQAPLPSEMASNRGEGLLVESALGAKKGGAPERSSKWRESADLLVRKFTKSDGDSMGLHRERTRRRHQFLGHYGRWECDDAGADSAVYGPFYAEKL</sequence>
<keyword evidence="2" id="KW-1185">Reference proteome</keyword>
<protein>
    <submittedName>
        <fullName evidence="1">Uncharacterized protein</fullName>
    </submittedName>
</protein>